<dbReference type="Proteomes" id="UP001175137">
    <property type="component" value="Unassembled WGS sequence"/>
</dbReference>
<name>A0AAW7NF15_BACCE</name>
<evidence type="ECO:0008006" key="3">
    <source>
        <dbReference type="Google" id="ProtNLM"/>
    </source>
</evidence>
<evidence type="ECO:0000313" key="2">
    <source>
        <dbReference type="Proteomes" id="UP001175137"/>
    </source>
</evidence>
<organism evidence="1 2">
    <name type="scientific">Bacillus cereus</name>
    <dbReference type="NCBI Taxonomy" id="1396"/>
    <lineage>
        <taxon>Bacteria</taxon>
        <taxon>Bacillati</taxon>
        <taxon>Bacillota</taxon>
        <taxon>Bacilli</taxon>
        <taxon>Bacillales</taxon>
        <taxon>Bacillaceae</taxon>
        <taxon>Bacillus</taxon>
        <taxon>Bacillus cereus group</taxon>
    </lineage>
</organism>
<dbReference type="RefSeq" id="WP_153599100.1">
    <property type="nucleotide sequence ID" value="NZ_CP125992.1"/>
</dbReference>
<dbReference type="AlphaFoldDB" id="A0AAW7NF15"/>
<reference evidence="1" key="1">
    <citation type="submission" date="2023-07" db="EMBL/GenBank/DDBJ databases">
        <title>Complete genome sequence of Bacillus cereus SRCM126073 isolated from soil.</title>
        <authorList>
            <person name="Yang H.-G."/>
            <person name="Ryu M.-S."/>
            <person name="Ha G.-S."/>
            <person name="Yang H.-J."/>
            <person name="Jeong D.-Y."/>
        </authorList>
    </citation>
    <scope>NUCLEOTIDE SEQUENCE</scope>
    <source>
        <strain evidence="1">SRCM126073</strain>
    </source>
</reference>
<dbReference type="SUPFAM" id="SSF53448">
    <property type="entry name" value="Nucleotide-diphospho-sugar transferases"/>
    <property type="match status" value="1"/>
</dbReference>
<dbReference type="InterPro" id="IPR011009">
    <property type="entry name" value="Kinase-like_dom_sf"/>
</dbReference>
<comment type="caution">
    <text evidence="1">The sequence shown here is derived from an EMBL/GenBank/DDBJ whole genome shotgun (WGS) entry which is preliminary data.</text>
</comment>
<sequence length="512" mass="60693">MKEKTAILLISQNLRNEKEIIELKRISGKPIMMHSITNLIKNGYSNFIIVLPRAKKYAIEQLYNNFFESSRIVFRFIIKEDLNNYEILQGIFANNSDNLLFYKANTLLNFDLLKNSNVDFIIKTPVHETKSSGRESIAAINISEWQKYKINITNYFKNNRDPNDLLVELAKCYKEEKYNGIEELDEMVDEDGVEINNYLNYVKASREYFNSREFNKLKLMDNNIIEKKSLYKGISDEIYWYQEAEKNGINITPKLLKTSKDNLSYYIEFIDYPSLSETFVFEDIQENIWDFIFEELINRFNNQLWVKKKALNITSTSHSMYYNKTIKRLTKWNRQDLLEMENYIVNGEKIKGFKYQWPKLEEKISNLVNNSNNYCSVIHGDLCFSNILLSTRSFSFKLIDPRGVFGRRSIYGDYRYDIAKLRQSYHGQYDYIIAGLYNVKEYSKGNFSIEIFDENFKGYKNFDKFLEKLNVDLKEIELIEALLFLSMIPLHYDDSDRQLAFFIKAIGIINKL</sequence>
<accession>A0AAW7NF15</accession>
<proteinExistence type="predicted"/>
<dbReference type="InterPro" id="IPR029044">
    <property type="entry name" value="Nucleotide-diphossugar_trans"/>
</dbReference>
<dbReference type="EMBL" id="JAUIQW010000001">
    <property type="protein sequence ID" value="MDN4872998.1"/>
    <property type="molecule type" value="Genomic_DNA"/>
</dbReference>
<gene>
    <name evidence="1" type="ORF">QYM23_09025</name>
</gene>
<protein>
    <recommendedName>
        <fullName evidence="3">Capsular biosynthesis protein</fullName>
    </recommendedName>
</protein>
<dbReference type="SUPFAM" id="SSF56112">
    <property type="entry name" value="Protein kinase-like (PK-like)"/>
    <property type="match status" value="1"/>
</dbReference>
<evidence type="ECO:0000313" key="1">
    <source>
        <dbReference type="EMBL" id="MDN4872998.1"/>
    </source>
</evidence>